<reference evidence="2 3" key="1">
    <citation type="journal article" date="2011" name="BMC Genomics">
        <title>Insight into cross-talk between intra-amoebal pathogens.</title>
        <authorList>
            <person name="Gimenez G."/>
            <person name="Bertelli C."/>
            <person name="Moliner C."/>
            <person name="Robert C."/>
            <person name="Raoult D."/>
            <person name="Fournier P.E."/>
            <person name="Greub G."/>
        </authorList>
    </citation>
    <scope>NUCLEOTIDE SEQUENCE [LARGE SCALE GENOMIC DNA]</scope>
    <source>
        <strain evidence="2 3">LLAP12</strain>
    </source>
</reference>
<dbReference type="Gene3D" id="3.30.70.270">
    <property type="match status" value="1"/>
</dbReference>
<dbReference type="RefSeq" id="WP_006871808.1">
    <property type="nucleotide sequence ID" value="NZ_JH413835.1"/>
</dbReference>
<name>G9ERK2_9GAMM</name>
<protein>
    <recommendedName>
        <fullName evidence="1">GGDEF domain-containing protein</fullName>
    </recommendedName>
</protein>
<dbReference type="InParanoid" id="G9ERK2"/>
<dbReference type="InterPro" id="IPR003018">
    <property type="entry name" value="GAF"/>
</dbReference>
<dbReference type="InterPro" id="IPR029787">
    <property type="entry name" value="Nucleotide_cyclase"/>
</dbReference>
<dbReference type="OrthoDB" id="9812260at2"/>
<dbReference type="NCBIfam" id="TIGR00254">
    <property type="entry name" value="GGDEF"/>
    <property type="match status" value="1"/>
</dbReference>
<keyword evidence="3" id="KW-1185">Reference proteome</keyword>
<dbReference type="SUPFAM" id="SSF55781">
    <property type="entry name" value="GAF domain-like"/>
    <property type="match status" value="1"/>
</dbReference>
<dbReference type="EMBL" id="JH413835">
    <property type="protein sequence ID" value="EHL30171.1"/>
    <property type="molecule type" value="Genomic_DNA"/>
</dbReference>
<dbReference type="SMART" id="SM00267">
    <property type="entry name" value="GGDEF"/>
    <property type="match status" value="1"/>
</dbReference>
<dbReference type="Pfam" id="PF01590">
    <property type="entry name" value="GAF"/>
    <property type="match status" value="1"/>
</dbReference>
<dbReference type="eggNOG" id="COG3706">
    <property type="taxonomic scope" value="Bacteria"/>
</dbReference>
<dbReference type="HOGENOM" id="CLU_000445_11_32_6"/>
<evidence type="ECO:0000313" key="2">
    <source>
        <dbReference type="EMBL" id="EHL30171.1"/>
    </source>
</evidence>
<dbReference type="SUPFAM" id="SSF55073">
    <property type="entry name" value="Nucleotide cyclase"/>
    <property type="match status" value="1"/>
</dbReference>
<dbReference type="Proteomes" id="UP000002770">
    <property type="component" value="Unassembled WGS sequence"/>
</dbReference>
<dbReference type="PROSITE" id="PS50887">
    <property type="entry name" value="GGDEF"/>
    <property type="match status" value="1"/>
</dbReference>
<gene>
    <name evidence="2" type="ORF">LDG_7917</name>
</gene>
<evidence type="ECO:0000259" key="1">
    <source>
        <dbReference type="PROSITE" id="PS50887"/>
    </source>
</evidence>
<dbReference type="Gene3D" id="3.30.450.40">
    <property type="match status" value="1"/>
</dbReference>
<sequence>MIKPQKPKNEIQRVQALHNLHILDTNSEERFDSIIHVAQHLFHVPMALVSLVDTEREWFKSRCGFQLKETPRDISFGAHVILQEDIMIVKDSLNDVRFSDNPLVIGEPDIRFYLGCPLKTKDRFNIGTLCLIDQKPQQQYNGVDLGIIKDLATMVESELETMRLSTRDKFTQLFNRQGFLITGKKIINLGNQYDKNILLLYFDLHKLKFINKNYGYDEGDKILKIFSQQLLKSFRHTDAIARVGGDKFCVLCSGMSMIQVTTVIKRFQNKLSAVQSNYPIEFNMGTIQYDRLKHYSIGSLIEEADEKIYEYKRH</sequence>
<dbReference type="PANTHER" id="PTHR43102">
    <property type="entry name" value="SLR1143 PROTEIN"/>
    <property type="match status" value="1"/>
</dbReference>
<dbReference type="SMART" id="SM00065">
    <property type="entry name" value="GAF"/>
    <property type="match status" value="1"/>
</dbReference>
<accession>G9ERK2</accession>
<proteinExistence type="predicted"/>
<dbReference type="InterPro" id="IPR029016">
    <property type="entry name" value="GAF-like_dom_sf"/>
</dbReference>
<dbReference type="Pfam" id="PF00990">
    <property type="entry name" value="GGDEF"/>
    <property type="match status" value="1"/>
</dbReference>
<dbReference type="AlphaFoldDB" id="G9ERK2"/>
<dbReference type="STRING" id="658187.LDG_7917"/>
<dbReference type="InterPro" id="IPR000160">
    <property type="entry name" value="GGDEF_dom"/>
</dbReference>
<evidence type="ECO:0000313" key="3">
    <source>
        <dbReference type="Proteomes" id="UP000002770"/>
    </source>
</evidence>
<dbReference type="PANTHER" id="PTHR43102:SF2">
    <property type="entry name" value="GAF DOMAIN-CONTAINING PROTEIN"/>
    <property type="match status" value="1"/>
</dbReference>
<organism evidence="2 3">
    <name type="scientific">Legionella drancourtii LLAP12</name>
    <dbReference type="NCBI Taxonomy" id="658187"/>
    <lineage>
        <taxon>Bacteria</taxon>
        <taxon>Pseudomonadati</taxon>
        <taxon>Pseudomonadota</taxon>
        <taxon>Gammaproteobacteria</taxon>
        <taxon>Legionellales</taxon>
        <taxon>Legionellaceae</taxon>
        <taxon>Legionella</taxon>
    </lineage>
</organism>
<dbReference type="CDD" id="cd01949">
    <property type="entry name" value="GGDEF"/>
    <property type="match status" value="1"/>
</dbReference>
<dbReference type="InterPro" id="IPR043128">
    <property type="entry name" value="Rev_trsase/Diguanyl_cyclase"/>
</dbReference>
<feature type="domain" description="GGDEF" evidence="1">
    <location>
        <begin position="195"/>
        <end position="314"/>
    </location>
</feature>